<comment type="similarity">
    <text evidence="2">Belongs to the UPF0173 family.</text>
</comment>
<dbReference type="RefSeq" id="WP_128562860.1">
    <property type="nucleotide sequence ID" value="NZ_BPQH01000027.1"/>
</dbReference>
<evidence type="ECO:0000313" key="5">
    <source>
        <dbReference type="Proteomes" id="UP001055167"/>
    </source>
</evidence>
<keyword evidence="5" id="KW-1185">Reference proteome</keyword>
<dbReference type="SMART" id="SM00849">
    <property type="entry name" value="Lactamase_B"/>
    <property type="match status" value="1"/>
</dbReference>
<dbReference type="SUPFAM" id="SSF56281">
    <property type="entry name" value="Metallo-hydrolase/oxidoreductase"/>
    <property type="match status" value="1"/>
</dbReference>
<feature type="domain" description="Metallo-beta-lactamase" evidence="3">
    <location>
        <begin position="7"/>
        <end position="197"/>
    </location>
</feature>
<gene>
    <name evidence="4" type="ORF">OPKNFCMD_6036</name>
</gene>
<dbReference type="Proteomes" id="UP001055167">
    <property type="component" value="Unassembled WGS sequence"/>
</dbReference>
<dbReference type="InterPro" id="IPR001279">
    <property type="entry name" value="Metallo-B-lactamas"/>
</dbReference>
<name>A0ABQ4R6G5_9HYPH</name>
<evidence type="ECO:0000256" key="2">
    <source>
        <dbReference type="HAMAP-Rule" id="MF_00457"/>
    </source>
</evidence>
<dbReference type="PANTHER" id="PTHR43546:SF3">
    <property type="entry name" value="UPF0173 METAL-DEPENDENT HYDROLASE MJ1163"/>
    <property type="match status" value="1"/>
</dbReference>
<reference evidence="4" key="1">
    <citation type="journal article" date="2021" name="Front. Microbiol.">
        <title>Comprehensive Comparative Genomics and Phenotyping of Methylobacterium Species.</title>
        <authorList>
            <person name="Alessa O."/>
            <person name="Ogura Y."/>
            <person name="Fujitani Y."/>
            <person name="Takami H."/>
            <person name="Hayashi T."/>
            <person name="Sahin N."/>
            <person name="Tani A."/>
        </authorList>
    </citation>
    <scope>NUCLEOTIDE SEQUENCE</scope>
    <source>
        <strain evidence="4">KCTC 52305</strain>
    </source>
</reference>
<protein>
    <recommendedName>
        <fullName evidence="2">UPF0173 metal-dependent hydrolase OPKNFCMD_6036</fullName>
    </recommendedName>
</protein>
<keyword evidence="1 2" id="KW-0378">Hydrolase</keyword>
<dbReference type="InterPro" id="IPR050114">
    <property type="entry name" value="UPF0173_UPF0282_UlaG_hydrolase"/>
</dbReference>
<accession>A0ABQ4R6G5</accession>
<comment type="caution">
    <text evidence="4">The sequence shown here is derived from an EMBL/GenBank/DDBJ whole genome shotgun (WGS) entry which is preliminary data.</text>
</comment>
<dbReference type="InterPro" id="IPR036866">
    <property type="entry name" value="RibonucZ/Hydroxyglut_hydro"/>
</dbReference>
<evidence type="ECO:0000259" key="3">
    <source>
        <dbReference type="SMART" id="SM00849"/>
    </source>
</evidence>
<dbReference type="EMBL" id="BPQH01000027">
    <property type="protein sequence ID" value="GJD53263.1"/>
    <property type="molecule type" value="Genomic_DNA"/>
</dbReference>
<evidence type="ECO:0000313" key="4">
    <source>
        <dbReference type="EMBL" id="GJD53263.1"/>
    </source>
</evidence>
<dbReference type="PANTHER" id="PTHR43546">
    <property type="entry name" value="UPF0173 METAL-DEPENDENT HYDROLASE MJ1163-RELATED"/>
    <property type="match status" value="1"/>
</dbReference>
<reference evidence="4" key="2">
    <citation type="submission" date="2021-08" db="EMBL/GenBank/DDBJ databases">
        <authorList>
            <person name="Tani A."/>
            <person name="Ola A."/>
            <person name="Ogura Y."/>
            <person name="Katsura K."/>
            <person name="Hayashi T."/>
        </authorList>
    </citation>
    <scope>NUCLEOTIDE SEQUENCE</scope>
    <source>
        <strain evidence="4">KCTC 52305</strain>
    </source>
</reference>
<dbReference type="InterPro" id="IPR022877">
    <property type="entry name" value="UPF0173"/>
</dbReference>
<dbReference type="Pfam" id="PF13483">
    <property type="entry name" value="Lactamase_B_3"/>
    <property type="match status" value="1"/>
</dbReference>
<evidence type="ECO:0000256" key="1">
    <source>
        <dbReference type="ARBA" id="ARBA00022801"/>
    </source>
</evidence>
<dbReference type="Gene3D" id="3.60.15.10">
    <property type="entry name" value="Ribonuclease Z/Hydroxyacylglutathione hydrolase-like"/>
    <property type="match status" value="1"/>
</dbReference>
<sequence length="234" mass="24610">MRITWFGHSTFRLDFGSAHVLIDPFFSGNPAFAGGDRGQATAGATHILISHGHGDHVGDTLEIAAETGATVVTNYDLCMWLASKGLTAFEPMNTGGTVDAGGFRVTLVRADHSAGMGEAGVTVPLGLPNGIVVRAPGEPTVYHMGDTDIFGDMALIQEIYRPDVLTVPIGDRFTMGPETAALAVRRFFQPKAVFPCHYGSFPIIGQTADAFVSALEGSGVQVIVPHKGTPVTIS</sequence>
<organism evidence="4 5">
    <name type="scientific">Methylobacterium crusticola</name>
    <dbReference type="NCBI Taxonomy" id="1697972"/>
    <lineage>
        <taxon>Bacteria</taxon>
        <taxon>Pseudomonadati</taxon>
        <taxon>Pseudomonadota</taxon>
        <taxon>Alphaproteobacteria</taxon>
        <taxon>Hyphomicrobiales</taxon>
        <taxon>Methylobacteriaceae</taxon>
        <taxon>Methylobacterium</taxon>
    </lineage>
</organism>
<dbReference type="HAMAP" id="MF_00457">
    <property type="entry name" value="UPF0173"/>
    <property type="match status" value="1"/>
</dbReference>
<dbReference type="NCBIfam" id="NF001911">
    <property type="entry name" value="PRK00685.1"/>
    <property type="match status" value="1"/>
</dbReference>
<proteinExistence type="inferred from homology"/>